<evidence type="ECO:0000256" key="1">
    <source>
        <dbReference type="ARBA" id="ARBA00006432"/>
    </source>
</evidence>
<name>A0ABP7KJN7_9MICO</name>
<dbReference type="InterPro" id="IPR025110">
    <property type="entry name" value="AMP-bd_C"/>
</dbReference>
<dbReference type="EMBL" id="BAABCN010000004">
    <property type="protein sequence ID" value="GAA3877624.1"/>
    <property type="molecule type" value="Genomic_DNA"/>
</dbReference>
<keyword evidence="2" id="KW-0436">Ligase</keyword>
<dbReference type="Gene3D" id="3.40.50.12780">
    <property type="entry name" value="N-terminal domain of ligase-like"/>
    <property type="match status" value="1"/>
</dbReference>
<evidence type="ECO:0000313" key="6">
    <source>
        <dbReference type="Proteomes" id="UP001501803"/>
    </source>
</evidence>
<dbReference type="InterPro" id="IPR045851">
    <property type="entry name" value="AMP-bd_C_sf"/>
</dbReference>
<keyword evidence="6" id="KW-1185">Reference proteome</keyword>
<organism evidence="5 6">
    <name type="scientific">Leifsonia kafniensis</name>
    <dbReference type="NCBI Taxonomy" id="475957"/>
    <lineage>
        <taxon>Bacteria</taxon>
        <taxon>Bacillati</taxon>
        <taxon>Actinomycetota</taxon>
        <taxon>Actinomycetes</taxon>
        <taxon>Micrococcales</taxon>
        <taxon>Microbacteriaceae</taxon>
        <taxon>Leifsonia</taxon>
    </lineage>
</organism>
<dbReference type="InterPro" id="IPR042099">
    <property type="entry name" value="ANL_N_sf"/>
</dbReference>
<evidence type="ECO:0000259" key="4">
    <source>
        <dbReference type="Pfam" id="PF13193"/>
    </source>
</evidence>
<evidence type="ECO:0000313" key="5">
    <source>
        <dbReference type="EMBL" id="GAA3877624.1"/>
    </source>
</evidence>
<feature type="domain" description="AMP-dependent synthetase/ligase" evidence="3">
    <location>
        <begin position="19"/>
        <end position="396"/>
    </location>
</feature>
<dbReference type="PANTHER" id="PTHR43201">
    <property type="entry name" value="ACYL-COA SYNTHETASE"/>
    <property type="match status" value="1"/>
</dbReference>
<dbReference type="Pfam" id="PF00501">
    <property type="entry name" value="AMP-binding"/>
    <property type="match status" value="1"/>
</dbReference>
<gene>
    <name evidence="5" type="ORF">GCM10022381_20150</name>
</gene>
<sequence>MPEVVLAEVLEYSWAEALEKAEARHGARPAFHFEGTDWHQALTFTQWLETSRTVAAGLAALGVGKGDRVGVLAPGSAVWPILQTACSHLGAIIVPINTRYRQDEIGYVFGLAQPTVIVLVEDYHHVDYVDLVTRSLDGGTIDMVTIASPSIDFTTAATHGGGARRTWAELLALGEHAPGTPLVGRADDAVLLQFTSGTSAFPKGALLSSRASLGATWYIAERMKITSDDVYFSTQPMYHVGGSVATTLMALGASPTMIVPERYSPEAVFSLIPKYRCTARTGQAAMYAMELAHVDYRPEIFASLNKAWSGGTPELRRTISREMGVPVMTTIYGLTETAGTTTINSIDDPEDVWVYSCGKAIPGIEVAVSTEDGVTMDPDVKGEIVIRGWSVMLGYYDNAAATAEAIDPAGWFHTGDIGRLDAAGNLYFVDRIKDMIKPGGENVSAAEVERVIQTIPGVAEVAVVGKPDERLGQVPVAFVQMAGAPFDEAAIIAQCASLMASFKVPREVIEVDSWPMTESGKILKRELAARFGTGTGRLVGQGG</sequence>
<dbReference type="Proteomes" id="UP001501803">
    <property type="component" value="Unassembled WGS sequence"/>
</dbReference>
<evidence type="ECO:0000259" key="3">
    <source>
        <dbReference type="Pfam" id="PF00501"/>
    </source>
</evidence>
<dbReference type="Gene3D" id="3.30.300.30">
    <property type="match status" value="1"/>
</dbReference>
<dbReference type="InterPro" id="IPR000873">
    <property type="entry name" value="AMP-dep_synth/lig_dom"/>
</dbReference>
<accession>A0ABP7KJN7</accession>
<dbReference type="Pfam" id="PF13193">
    <property type="entry name" value="AMP-binding_C"/>
    <property type="match status" value="1"/>
</dbReference>
<comment type="caution">
    <text evidence="5">The sequence shown here is derived from an EMBL/GenBank/DDBJ whole genome shotgun (WGS) entry which is preliminary data.</text>
</comment>
<dbReference type="SUPFAM" id="SSF56801">
    <property type="entry name" value="Acetyl-CoA synthetase-like"/>
    <property type="match status" value="1"/>
</dbReference>
<protein>
    <submittedName>
        <fullName evidence="5">AMP-binding protein</fullName>
    </submittedName>
</protein>
<proteinExistence type="inferred from homology"/>
<evidence type="ECO:0000256" key="2">
    <source>
        <dbReference type="ARBA" id="ARBA00022598"/>
    </source>
</evidence>
<comment type="similarity">
    <text evidence="1">Belongs to the ATP-dependent AMP-binding enzyme family.</text>
</comment>
<feature type="domain" description="AMP-binding enzyme C-terminal" evidence="4">
    <location>
        <begin position="447"/>
        <end position="521"/>
    </location>
</feature>
<reference evidence="6" key="1">
    <citation type="journal article" date="2019" name="Int. J. Syst. Evol. Microbiol.">
        <title>The Global Catalogue of Microorganisms (GCM) 10K type strain sequencing project: providing services to taxonomists for standard genome sequencing and annotation.</title>
        <authorList>
            <consortium name="The Broad Institute Genomics Platform"/>
            <consortium name="The Broad Institute Genome Sequencing Center for Infectious Disease"/>
            <person name="Wu L."/>
            <person name="Ma J."/>
        </authorList>
    </citation>
    <scope>NUCLEOTIDE SEQUENCE [LARGE SCALE GENOMIC DNA]</scope>
    <source>
        <strain evidence="6">JCM 17021</strain>
    </source>
</reference>
<dbReference type="RefSeq" id="WP_345065723.1">
    <property type="nucleotide sequence ID" value="NZ_BAABCN010000004.1"/>
</dbReference>
<dbReference type="PANTHER" id="PTHR43201:SF5">
    <property type="entry name" value="MEDIUM-CHAIN ACYL-COA LIGASE ACSF2, MITOCHONDRIAL"/>
    <property type="match status" value="1"/>
</dbReference>